<name>A0ABP7EP80_9ACTN</name>
<keyword evidence="2" id="KW-1185">Reference proteome</keyword>
<dbReference type="GO" id="GO:0032259">
    <property type="term" value="P:methylation"/>
    <property type="evidence" value="ECO:0007669"/>
    <property type="project" value="UniProtKB-KW"/>
</dbReference>
<dbReference type="PIRSF" id="PIRSF017393">
    <property type="entry name" value="MTase_SAV2177"/>
    <property type="match status" value="1"/>
</dbReference>
<dbReference type="EMBL" id="BAABEP010000008">
    <property type="protein sequence ID" value="GAA3721293.1"/>
    <property type="molecule type" value="Genomic_DNA"/>
</dbReference>
<keyword evidence="1" id="KW-0489">Methyltransferase</keyword>
<reference evidence="2" key="1">
    <citation type="journal article" date="2019" name="Int. J. Syst. Evol. Microbiol.">
        <title>The Global Catalogue of Microorganisms (GCM) 10K type strain sequencing project: providing services to taxonomists for standard genome sequencing and annotation.</title>
        <authorList>
            <consortium name="The Broad Institute Genomics Platform"/>
            <consortium name="The Broad Institute Genome Sequencing Center for Infectious Disease"/>
            <person name="Wu L."/>
            <person name="Ma J."/>
        </authorList>
    </citation>
    <scope>NUCLEOTIDE SEQUENCE [LARGE SCALE GENOMIC DNA]</scope>
    <source>
        <strain evidence="2">JCM 30846</strain>
    </source>
</reference>
<dbReference type="Pfam" id="PF04672">
    <property type="entry name" value="Methyltransf_19"/>
    <property type="match status" value="1"/>
</dbReference>
<accession>A0ABP7EP80</accession>
<dbReference type="GO" id="GO:0008168">
    <property type="term" value="F:methyltransferase activity"/>
    <property type="evidence" value="ECO:0007669"/>
    <property type="project" value="UniProtKB-KW"/>
</dbReference>
<evidence type="ECO:0000313" key="1">
    <source>
        <dbReference type="EMBL" id="GAA3721293.1"/>
    </source>
</evidence>
<organism evidence="1 2">
    <name type="scientific">Streptomyces tremellae</name>
    <dbReference type="NCBI Taxonomy" id="1124239"/>
    <lineage>
        <taxon>Bacteria</taxon>
        <taxon>Bacillati</taxon>
        <taxon>Actinomycetota</taxon>
        <taxon>Actinomycetes</taxon>
        <taxon>Kitasatosporales</taxon>
        <taxon>Streptomycetaceae</taxon>
        <taxon>Streptomyces</taxon>
    </lineage>
</organism>
<sequence>MPHLPPRPKGQIDTSRPHSARVYDYLLGGKDNYAVDRELAEELPGLFRSAAAQNRAFMRRAISWLALRGIDQFLDIGTGIPTAPNLHQIAQRVNPAARVVYTDNDPIVLAHAAALLVSSPEGRTDYVDADLRAPEAILEAAGGTLDFDRPIALSLVAVLHFVTDAHDPRAIVRTLVSRLPAGSFLVLSHGDVTQFPEDVEAAGAYERRIEAQFRRRAEIEPFFDEDRLTLVPPGLVTAPEWYQADQLRPKPERSAIWAGVAEVGAG</sequence>
<gene>
    <name evidence="1" type="ORF">GCM10023082_18600</name>
</gene>
<dbReference type="Gene3D" id="3.40.50.150">
    <property type="entry name" value="Vaccinia Virus protein VP39"/>
    <property type="match status" value="1"/>
</dbReference>
<dbReference type="RefSeq" id="WP_345643734.1">
    <property type="nucleotide sequence ID" value="NZ_BAABEP010000008.1"/>
</dbReference>
<dbReference type="InterPro" id="IPR029063">
    <property type="entry name" value="SAM-dependent_MTases_sf"/>
</dbReference>
<evidence type="ECO:0000313" key="2">
    <source>
        <dbReference type="Proteomes" id="UP001499884"/>
    </source>
</evidence>
<dbReference type="Proteomes" id="UP001499884">
    <property type="component" value="Unassembled WGS sequence"/>
</dbReference>
<dbReference type="SUPFAM" id="SSF53335">
    <property type="entry name" value="S-adenosyl-L-methionine-dependent methyltransferases"/>
    <property type="match status" value="1"/>
</dbReference>
<dbReference type="InterPro" id="IPR006764">
    <property type="entry name" value="SAM_dep_MeTrfase_SAV2177_type"/>
</dbReference>
<comment type="caution">
    <text evidence="1">The sequence shown here is derived from an EMBL/GenBank/DDBJ whole genome shotgun (WGS) entry which is preliminary data.</text>
</comment>
<protein>
    <submittedName>
        <fullName evidence="1">SAM-dependent methyltransferase</fullName>
    </submittedName>
</protein>
<keyword evidence="1" id="KW-0808">Transferase</keyword>
<proteinExistence type="predicted"/>